<proteinExistence type="inferred from homology"/>
<dbReference type="InParanoid" id="F2TZX3"/>
<name>F2TZX3_SALR5</name>
<evidence type="ECO:0000313" key="14">
    <source>
        <dbReference type="Proteomes" id="UP000007799"/>
    </source>
</evidence>
<feature type="region of interest" description="Disordered" evidence="12">
    <location>
        <begin position="626"/>
        <end position="662"/>
    </location>
</feature>
<dbReference type="GO" id="GO:0000785">
    <property type="term" value="C:chromatin"/>
    <property type="evidence" value="ECO:0007669"/>
    <property type="project" value="TreeGrafter"/>
</dbReference>
<dbReference type="Proteomes" id="UP000007799">
    <property type="component" value="Unassembled WGS sequence"/>
</dbReference>
<evidence type="ECO:0000256" key="6">
    <source>
        <dbReference type="ARBA" id="ARBA00022763"/>
    </source>
</evidence>
<dbReference type="GO" id="GO:0005634">
    <property type="term" value="C:nucleus"/>
    <property type="evidence" value="ECO:0007669"/>
    <property type="project" value="UniProtKB-SubCell"/>
</dbReference>
<feature type="region of interest" description="Disordered" evidence="12">
    <location>
        <begin position="680"/>
        <end position="798"/>
    </location>
</feature>
<keyword evidence="9" id="KW-0539">Nucleus</keyword>
<protein>
    <recommendedName>
        <fullName evidence="4">PCNA-interacting partner</fullName>
    </recommendedName>
    <alternativeName>
        <fullName evidence="10">PARP-1 binding protein</fullName>
    </alternativeName>
    <alternativeName>
        <fullName evidence="11">PARP1-binding protein</fullName>
    </alternativeName>
</protein>
<comment type="subcellular location">
    <subcellularLocation>
        <location evidence="2">Cytoplasm</location>
    </subcellularLocation>
    <subcellularLocation>
        <location evidence="1">Nucleus</location>
    </subcellularLocation>
</comment>
<dbReference type="PANTHER" id="PTHR32121:SF0">
    <property type="entry name" value="PCNA-INTERACTING PARTNER"/>
    <property type="match status" value="1"/>
</dbReference>
<dbReference type="PANTHER" id="PTHR32121">
    <property type="entry name" value="PCNA-INTERACTING PARTNER"/>
    <property type="match status" value="1"/>
</dbReference>
<evidence type="ECO:0000256" key="10">
    <source>
        <dbReference type="ARBA" id="ARBA00031632"/>
    </source>
</evidence>
<feature type="compositionally biased region" description="Low complexity" evidence="12">
    <location>
        <begin position="750"/>
        <end position="761"/>
    </location>
</feature>
<dbReference type="Gene3D" id="1.10.486.10">
    <property type="entry name" value="PCRA, domain 4"/>
    <property type="match status" value="1"/>
</dbReference>
<keyword evidence="5" id="KW-0963">Cytoplasm</keyword>
<feature type="region of interest" description="Disordered" evidence="12">
    <location>
        <begin position="253"/>
        <end position="298"/>
    </location>
</feature>
<evidence type="ECO:0000256" key="12">
    <source>
        <dbReference type="SAM" id="MobiDB-lite"/>
    </source>
</evidence>
<dbReference type="EMBL" id="GL832958">
    <property type="protein sequence ID" value="EGD80701.1"/>
    <property type="molecule type" value="Genomic_DNA"/>
</dbReference>
<feature type="region of interest" description="Disordered" evidence="12">
    <location>
        <begin position="314"/>
        <end position="359"/>
    </location>
</feature>
<dbReference type="InterPro" id="IPR038932">
    <property type="entry name" value="PARPBP"/>
</dbReference>
<keyword evidence="7" id="KW-0238">DNA-binding</keyword>
<dbReference type="GeneID" id="16077857"/>
<feature type="compositionally biased region" description="Low complexity" evidence="12">
    <location>
        <begin position="262"/>
        <end position="282"/>
    </location>
</feature>
<evidence type="ECO:0000256" key="4">
    <source>
        <dbReference type="ARBA" id="ARBA00014320"/>
    </source>
</evidence>
<dbReference type="GO" id="GO:0006281">
    <property type="term" value="P:DNA repair"/>
    <property type="evidence" value="ECO:0007669"/>
    <property type="project" value="UniProtKB-KW"/>
</dbReference>
<dbReference type="GO" id="GO:2000042">
    <property type="term" value="P:negative regulation of double-strand break repair via homologous recombination"/>
    <property type="evidence" value="ECO:0007669"/>
    <property type="project" value="InterPro"/>
</dbReference>
<accession>F2TZX3</accession>
<evidence type="ECO:0000256" key="5">
    <source>
        <dbReference type="ARBA" id="ARBA00022490"/>
    </source>
</evidence>
<evidence type="ECO:0000256" key="3">
    <source>
        <dbReference type="ARBA" id="ARBA00009135"/>
    </source>
</evidence>
<evidence type="ECO:0000256" key="9">
    <source>
        <dbReference type="ARBA" id="ARBA00023242"/>
    </source>
</evidence>
<keyword evidence="14" id="KW-1185">Reference proteome</keyword>
<evidence type="ECO:0000256" key="8">
    <source>
        <dbReference type="ARBA" id="ARBA00023204"/>
    </source>
</evidence>
<gene>
    <name evidence="13" type="ORF">PTSG_01291</name>
</gene>
<comment type="similarity">
    <text evidence="3">Belongs to the PARI family.</text>
</comment>
<dbReference type="AlphaFoldDB" id="F2TZX3"/>
<evidence type="ECO:0000256" key="1">
    <source>
        <dbReference type="ARBA" id="ARBA00004123"/>
    </source>
</evidence>
<organism evidence="14">
    <name type="scientific">Salpingoeca rosetta (strain ATCC 50818 / BSB-021)</name>
    <dbReference type="NCBI Taxonomy" id="946362"/>
    <lineage>
        <taxon>Eukaryota</taxon>
        <taxon>Choanoflagellata</taxon>
        <taxon>Craspedida</taxon>
        <taxon>Salpingoecidae</taxon>
        <taxon>Salpingoeca</taxon>
    </lineage>
</organism>
<sequence length="798" mass="87193">MNAHGCAACCRDLSALHTVAPTKAEFHAQLTHTLKVHEQQALVKAVQSLRSLSSLTSEEHASPCVSCKRSEECARARVLRRLQAELDTSTAIDAPLSRAQQQLWTAYTVCKASTGTIDITDVTHRLVHMVTADNSGSTSGGSSMQASQQLWLLAGVPEQLPLLWRVLLLLVFFHSCTPSRSAQDGVESAPCALAVGLPAHEHSLFTAGGQAGCDAQEHMPKGPTPAAACACWHVCPFVLLQHHLPPMPAQLTATNDRCAPHSSTSSSSSSSNGNSSKNVDSNGTGSGGREGPDEHDAHIDIDDPELFELLSGSFQSQHNQPSPSPAAPFAQLHSQKHQHSQQRQQQQRQEPETAQRQHQRLSLALLAQTAVTSSECAFRLPTEHTTALTRPAQPLGSPFELFALDTLLAYLRLLGNTVDCVAMFRALAVPNRKLSPGQMATLLSDRTAVSPYPALLSYVRQRTLGGGSYAPGNDHPLKPLFVSLRGFVSTMDTLHDTFMEAVPLKMHTRDYIPPAAAARKVLAAVGKVLRSRQSQVDTESVEMAVRFAKAVQHDLEAQPSGQWTAAPVQPSSWKLPLLAYVNSVSMKSADVGEQQLDFEEWSPEYECSSPSLFQHLPHPYTLLQEREEDENARAIAPAPPHSPDHNRTKRPKKRAPLLPIQVPAARGDVVRWDAPLKARAVCPGRKQDRRNKDTAGRTQRQRQSRQQAHQPSPTSSTPEATQPPLSTTRPSSPSPLPHPRKQQGAGSHSTQRPTKQPQQQTRNKKQQQKQLRRRRHKKASTPVLAGQRTILGFLQPSH</sequence>
<evidence type="ECO:0000256" key="2">
    <source>
        <dbReference type="ARBA" id="ARBA00004496"/>
    </source>
</evidence>
<dbReference type="GO" id="GO:0005737">
    <property type="term" value="C:cytoplasm"/>
    <property type="evidence" value="ECO:0007669"/>
    <property type="project" value="UniProtKB-SubCell"/>
</dbReference>
<feature type="compositionally biased region" description="Basic residues" evidence="12">
    <location>
        <begin position="762"/>
        <end position="779"/>
    </location>
</feature>
<dbReference type="GO" id="GO:0003677">
    <property type="term" value="F:DNA binding"/>
    <property type="evidence" value="ECO:0007669"/>
    <property type="project" value="UniProtKB-KW"/>
</dbReference>
<evidence type="ECO:0000313" key="13">
    <source>
        <dbReference type="EMBL" id="EGD80701.1"/>
    </source>
</evidence>
<keyword evidence="6" id="KW-0227">DNA damage</keyword>
<feature type="compositionally biased region" description="Polar residues" evidence="12">
    <location>
        <begin position="711"/>
        <end position="720"/>
    </location>
</feature>
<reference evidence="13" key="1">
    <citation type="submission" date="2009-08" db="EMBL/GenBank/DDBJ databases">
        <title>Annotation of Salpingoeca rosetta.</title>
        <authorList>
            <consortium name="The Broad Institute Genome Sequencing Platform"/>
            <person name="Russ C."/>
            <person name="Cuomo C."/>
            <person name="Burger G."/>
            <person name="Gray M.W."/>
            <person name="Holland P.W.H."/>
            <person name="King N."/>
            <person name="Lang F.B.F."/>
            <person name="Roger A.J."/>
            <person name="Ruiz-Trillo I."/>
            <person name="Young S.K."/>
            <person name="Zeng Q."/>
            <person name="Gargeya S."/>
            <person name="Alvarado L."/>
            <person name="Berlin A."/>
            <person name="Chapman S.B."/>
            <person name="Chen Z."/>
            <person name="Freedman E."/>
            <person name="Gellesch M."/>
            <person name="Goldberg J."/>
            <person name="Griggs A."/>
            <person name="Gujja S."/>
            <person name="Heilman E."/>
            <person name="Heiman D."/>
            <person name="Howarth C."/>
            <person name="Mehta T."/>
            <person name="Neiman D."/>
            <person name="Pearson M."/>
            <person name="Roberts A."/>
            <person name="Saif S."/>
            <person name="Shea T."/>
            <person name="Shenoy N."/>
            <person name="Sisk P."/>
            <person name="Stolte C."/>
            <person name="Sykes S."/>
            <person name="White J."/>
            <person name="Yandava C."/>
            <person name="Haas B."/>
            <person name="Nusbaum C."/>
            <person name="Birren B."/>
        </authorList>
    </citation>
    <scope>NUCLEOTIDE SEQUENCE [LARGE SCALE GENOMIC DNA]</scope>
    <source>
        <strain evidence="13">ATCC 50818</strain>
    </source>
</reference>
<evidence type="ECO:0000256" key="7">
    <source>
        <dbReference type="ARBA" id="ARBA00023125"/>
    </source>
</evidence>
<keyword evidence="8" id="KW-0234">DNA repair</keyword>
<dbReference type="RefSeq" id="XP_004997262.1">
    <property type="nucleotide sequence ID" value="XM_004997205.1"/>
</dbReference>
<dbReference type="KEGG" id="sre:PTSG_01291"/>
<evidence type="ECO:0000256" key="11">
    <source>
        <dbReference type="ARBA" id="ARBA00032731"/>
    </source>
</evidence>